<feature type="domain" description="Endoplasmic reticulum metallopeptidase 1/1-A TM" evidence="18">
    <location>
        <begin position="406"/>
        <end position="628"/>
    </location>
</feature>
<dbReference type="CDD" id="cd03875">
    <property type="entry name" value="M28_Fxna_like"/>
    <property type="match status" value="1"/>
</dbReference>
<feature type="transmembrane region" description="Helical" evidence="15">
    <location>
        <begin position="406"/>
        <end position="429"/>
    </location>
</feature>
<dbReference type="STRING" id="43151.W5JA09"/>
<dbReference type="SUPFAM" id="SSF53187">
    <property type="entry name" value="Zn-dependent exopeptidases"/>
    <property type="match status" value="1"/>
</dbReference>
<dbReference type="Pfam" id="PF22249">
    <property type="entry name" value="ERMP1-TM"/>
    <property type="match status" value="1"/>
</dbReference>
<keyword evidence="6" id="KW-0479">Metal-binding</keyword>
<dbReference type="InterPro" id="IPR048024">
    <property type="entry name" value="Fxna-like_M28_dom"/>
</dbReference>
<evidence type="ECO:0000259" key="18">
    <source>
        <dbReference type="Pfam" id="PF22249"/>
    </source>
</evidence>
<comment type="similarity">
    <text evidence="3">Belongs to the peptidase M28 family.</text>
</comment>
<dbReference type="InterPro" id="IPR007484">
    <property type="entry name" value="Peptidase_M28"/>
</dbReference>
<dbReference type="GO" id="GO:0046872">
    <property type="term" value="F:metal ion binding"/>
    <property type="evidence" value="ECO:0007669"/>
    <property type="project" value="UniProtKB-KW"/>
</dbReference>
<feature type="transmembrane region" description="Helical" evidence="15">
    <location>
        <begin position="481"/>
        <end position="501"/>
    </location>
</feature>
<evidence type="ECO:0000313" key="21">
    <source>
        <dbReference type="Proteomes" id="UP000000673"/>
    </source>
</evidence>
<proteinExistence type="inferred from homology"/>
<dbReference type="GO" id="GO:0008235">
    <property type="term" value="F:metalloexopeptidase activity"/>
    <property type="evidence" value="ECO:0007669"/>
    <property type="project" value="InterPro"/>
</dbReference>
<feature type="transmembrane region" description="Helical" evidence="15">
    <location>
        <begin position="20"/>
        <end position="40"/>
    </location>
</feature>
<keyword evidence="12 15" id="KW-0472">Membrane</keyword>
<accession>W5JA09</accession>
<dbReference type="EnsemblMetazoa" id="ADAC007541-RA">
    <property type="protein sequence ID" value="ADAC007541-PA"/>
    <property type="gene ID" value="ADAC007541"/>
</dbReference>
<keyword evidence="5 15" id="KW-0812">Transmembrane</keyword>
<organism evidence="19">
    <name type="scientific">Anopheles darlingi</name>
    <name type="common">Mosquito</name>
    <dbReference type="NCBI Taxonomy" id="43151"/>
    <lineage>
        <taxon>Eukaryota</taxon>
        <taxon>Metazoa</taxon>
        <taxon>Ecdysozoa</taxon>
        <taxon>Arthropoda</taxon>
        <taxon>Hexapoda</taxon>
        <taxon>Insecta</taxon>
        <taxon>Pterygota</taxon>
        <taxon>Neoptera</taxon>
        <taxon>Endopterygota</taxon>
        <taxon>Diptera</taxon>
        <taxon>Nematocera</taxon>
        <taxon>Culicoidea</taxon>
        <taxon>Culicidae</taxon>
        <taxon>Anophelinae</taxon>
        <taxon>Anopheles</taxon>
    </lineage>
</organism>
<keyword evidence="21" id="KW-1185">Reference proteome</keyword>
<evidence type="ECO:0000256" key="7">
    <source>
        <dbReference type="ARBA" id="ARBA00022801"/>
    </source>
</evidence>
<evidence type="ECO:0000313" key="19">
    <source>
        <dbReference type="EMBL" id="ETN60826.1"/>
    </source>
</evidence>
<reference evidence="19 21" key="1">
    <citation type="journal article" date="2010" name="BMC Genomics">
        <title>Combination of measures distinguishes pre-miRNAs from other stem-loops in the genome of the newly sequenced Anopheles darlingi.</title>
        <authorList>
            <person name="Mendes N.D."/>
            <person name="Freitas A.T."/>
            <person name="Vasconcelos A.T."/>
            <person name="Sagot M.F."/>
        </authorList>
    </citation>
    <scope>NUCLEOTIDE SEQUENCE</scope>
</reference>
<feature type="transmembrane region" description="Helical" evidence="15">
    <location>
        <begin position="545"/>
        <end position="571"/>
    </location>
</feature>
<evidence type="ECO:0000256" key="3">
    <source>
        <dbReference type="ARBA" id="ARBA00010918"/>
    </source>
</evidence>
<dbReference type="PANTHER" id="PTHR12147:SF22">
    <property type="entry name" value="ENDOPLASMIC RETICULUM METALLOPEPTIDASE 1"/>
    <property type="match status" value="1"/>
</dbReference>
<evidence type="ECO:0000256" key="12">
    <source>
        <dbReference type="ARBA" id="ARBA00023136"/>
    </source>
</evidence>
<feature type="transmembrane region" description="Helical" evidence="15">
    <location>
        <begin position="508"/>
        <end position="525"/>
    </location>
</feature>
<dbReference type="GO" id="GO:0005789">
    <property type="term" value="C:endoplasmic reticulum membrane"/>
    <property type="evidence" value="ECO:0007669"/>
    <property type="project" value="UniProtKB-SubCell"/>
</dbReference>
<keyword evidence="11" id="KW-0482">Metalloprotease</keyword>
<feature type="transmembrane region" description="Helical" evidence="15">
    <location>
        <begin position="441"/>
        <end position="461"/>
    </location>
</feature>
<dbReference type="eggNOG" id="KOG2194">
    <property type="taxonomic scope" value="Eukaryota"/>
</dbReference>
<evidence type="ECO:0000256" key="4">
    <source>
        <dbReference type="ARBA" id="ARBA00022670"/>
    </source>
</evidence>
<dbReference type="FunFam" id="3.40.630.10:FF:000008">
    <property type="entry name" value="Endoplasmic reticulum metallopeptidase 1"/>
    <property type="match status" value="1"/>
</dbReference>
<reference evidence="19" key="3">
    <citation type="journal article" date="2013" name="Nucleic Acids Res.">
        <title>The genome of Anopheles darlingi, the main neotropical malaria vector.</title>
        <authorList>
            <person name="Marinotti O."/>
            <person name="Cerqueira G.C."/>
            <person name="de Almeida L.G."/>
            <person name="Ferro M.I."/>
            <person name="Loreto E.L."/>
            <person name="Zaha A."/>
            <person name="Teixeira S.M."/>
            <person name="Wespiser A.R."/>
            <person name="Almeida E Silva A."/>
            <person name="Schlindwein A.D."/>
            <person name="Pacheco A.C."/>
            <person name="Silva A.L."/>
            <person name="Graveley B.R."/>
            <person name="Walenz B.P."/>
            <person name="Lima Bde A."/>
            <person name="Ribeiro C.A."/>
            <person name="Nunes-Silva C.G."/>
            <person name="de Carvalho C.R."/>
            <person name="Soares C.M."/>
            <person name="de Menezes C.B."/>
            <person name="Matiolli C."/>
            <person name="Caffrey D."/>
            <person name="Araujo D.A."/>
            <person name="de Oliveira D.M."/>
            <person name="Golenbock D."/>
            <person name="Grisard E.C."/>
            <person name="Fantinatti-Garboggini F."/>
            <person name="de Carvalho F.M."/>
            <person name="Barcellos F.G."/>
            <person name="Prosdocimi F."/>
            <person name="May G."/>
            <person name="Azevedo Junior G.M."/>
            <person name="Guimaraes G.M."/>
            <person name="Goldman G.H."/>
            <person name="Padilha I.Q."/>
            <person name="Batista Jda S."/>
            <person name="Ferro J.A."/>
            <person name="Ribeiro J.M."/>
            <person name="Fietto J.L."/>
            <person name="Dabbas K.M."/>
            <person name="Cerdeira L."/>
            <person name="Agnez-Lima L.F."/>
            <person name="Brocchi M."/>
            <person name="de Carvalho M.O."/>
            <person name="Teixeira Mde M."/>
            <person name="Diniz Maia Mde M."/>
            <person name="Goldman M.H."/>
            <person name="Cruz Schneider M.P."/>
            <person name="Felipe M.S."/>
            <person name="Hungria M."/>
            <person name="Nicolas M.F."/>
            <person name="Pereira M."/>
            <person name="Montes M.A."/>
            <person name="Cantao M.E."/>
            <person name="Vincentz M."/>
            <person name="Rafael M.S."/>
            <person name="Silverman N."/>
            <person name="Stoco P.H."/>
            <person name="Souza R.C."/>
            <person name="Vicentini R."/>
            <person name="Gazzinelli R.T."/>
            <person name="Neves Rde O."/>
            <person name="Silva R."/>
            <person name="Astolfi-Filho S."/>
            <person name="Maciel T.E."/>
            <person name="Urmenyi T.P."/>
            <person name="Tadei W.P."/>
            <person name="Camargo E.P."/>
            <person name="de Vasconcelos A.T."/>
        </authorList>
    </citation>
    <scope>NUCLEOTIDE SEQUENCE</scope>
</reference>
<evidence type="ECO:0000313" key="20">
    <source>
        <dbReference type="EnsemblMetazoa" id="ADAC007541-PA"/>
    </source>
</evidence>
<gene>
    <name evidence="19" type="ORF">AND_007541</name>
</gene>
<dbReference type="HOGENOM" id="CLU_007536_2_0_1"/>
<keyword evidence="13" id="KW-0325">Glycoprotein</keyword>
<dbReference type="AlphaFoldDB" id="W5JA09"/>
<feature type="domain" description="Peptidase M28" evidence="16">
    <location>
        <begin position="135"/>
        <end position="328"/>
    </location>
</feature>
<dbReference type="PANTHER" id="PTHR12147">
    <property type="entry name" value="METALLOPEPTIDASE M28 FAMILY MEMBER"/>
    <property type="match status" value="1"/>
</dbReference>
<dbReference type="Pfam" id="PF04389">
    <property type="entry name" value="Peptidase_M28"/>
    <property type="match status" value="1"/>
</dbReference>
<evidence type="ECO:0000256" key="1">
    <source>
        <dbReference type="ARBA" id="ARBA00001947"/>
    </source>
</evidence>
<dbReference type="Gene3D" id="3.40.630.10">
    <property type="entry name" value="Zn peptidases"/>
    <property type="match status" value="1"/>
</dbReference>
<reference evidence="19" key="2">
    <citation type="submission" date="2010-05" db="EMBL/GenBank/DDBJ databases">
        <authorList>
            <person name="Almeida L.G."/>
            <person name="Nicolas M.F."/>
            <person name="Souza R.C."/>
            <person name="Vasconcelos A.T.R."/>
        </authorList>
    </citation>
    <scope>NUCLEOTIDE SEQUENCE</scope>
</reference>
<evidence type="ECO:0000256" key="6">
    <source>
        <dbReference type="ARBA" id="ARBA00022723"/>
    </source>
</evidence>
<dbReference type="GO" id="GO:0006508">
    <property type="term" value="P:proteolysis"/>
    <property type="evidence" value="ECO:0007669"/>
    <property type="project" value="UniProtKB-KW"/>
</dbReference>
<evidence type="ECO:0000256" key="11">
    <source>
        <dbReference type="ARBA" id="ARBA00023049"/>
    </source>
</evidence>
<keyword evidence="9" id="KW-0862">Zinc</keyword>
<evidence type="ECO:0000259" key="17">
    <source>
        <dbReference type="Pfam" id="PF22248"/>
    </source>
</evidence>
<dbReference type="InterPro" id="IPR045175">
    <property type="entry name" value="M28_fam"/>
</dbReference>
<reference evidence="20" key="4">
    <citation type="submission" date="2015-06" db="UniProtKB">
        <authorList>
            <consortium name="EnsemblMetazoa"/>
        </authorList>
    </citation>
    <scope>IDENTIFICATION</scope>
</reference>
<dbReference type="VEuPathDB" id="VectorBase:ADAR2_009743"/>
<evidence type="ECO:0000256" key="14">
    <source>
        <dbReference type="ARBA" id="ARBA00078796"/>
    </source>
</evidence>
<keyword evidence="10 15" id="KW-1133">Transmembrane helix</keyword>
<dbReference type="VEuPathDB" id="VectorBase:ADAC007541"/>
<name>W5JA09_ANODA</name>
<comment type="cofactor">
    <cofactor evidence="1">
        <name>Zn(2+)</name>
        <dbReference type="ChEBI" id="CHEBI:29105"/>
    </cofactor>
</comment>
<keyword evidence="7" id="KW-0378">Hydrolase</keyword>
<dbReference type="Pfam" id="PF22248">
    <property type="entry name" value="ERMP1_C"/>
    <property type="match status" value="1"/>
</dbReference>
<keyword evidence="8" id="KW-0256">Endoplasmic reticulum</keyword>
<comment type="subcellular location">
    <subcellularLocation>
        <location evidence="2">Endoplasmic reticulum membrane</location>
        <topology evidence="2">Multi-pass membrane protein</topology>
    </subcellularLocation>
</comment>
<protein>
    <recommendedName>
        <fullName evidence="14">FXNA-like protease</fullName>
    </recommendedName>
</protein>
<evidence type="ECO:0000259" key="16">
    <source>
        <dbReference type="Pfam" id="PF04389"/>
    </source>
</evidence>
<feature type="transmembrane region" description="Helical" evidence="15">
    <location>
        <begin position="583"/>
        <end position="604"/>
    </location>
</feature>
<feature type="domain" description="Endoplasmic reticulum metallopeptidase 1-like C-terminal" evidence="17">
    <location>
        <begin position="647"/>
        <end position="888"/>
    </location>
</feature>
<dbReference type="EMBL" id="ADMH02001860">
    <property type="protein sequence ID" value="ETN60826.1"/>
    <property type="molecule type" value="Genomic_DNA"/>
</dbReference>
<feature type="transmembrane region" description="Helical" evidence="15">
    <location>
        <begin position="616"/>
        <end position="638"/>
    </location>
</feature>
<sequence>MKSKQKTTSNLHWWPWYGGWGMLVLLALCGTASYLSFFHLPPALTDSDLGRLPYAFNGARAWNTLVALDALGPKPVGSTANEIGAVKLLEREFTLINATKHAVQEVLYEKQITSGAYGINFFGSSMTSVYRNVQNLIVRLAGQEGVAGALMLNCHYDSVASSPGASDDCGSCAVMLEILRVLSRGSERPRHPIVFLFNGAEETPLQASHGFITQHRWAQEVRAFLNLESVGSGGKELLFQSGPQHPWLVEAYARAVRHPFAHAIGEEIFQSGFIPSDTDFRIFRDFGHIPGLDFAHIFNGYRYHTRYDSVEYLSPAVLQNTGDNVLSLVRLLTSGEYLERIAEGERSVGKSVFFDFLGLFFVNCSEKQAAIMNVLVAFLGLLVGYWSTLRNVGSQHWRAVTTESLIHGFCATLVGAGAAVGFNLGIAFLVDRLFQRSMAWFSTYTLTVGLYCLPAMALLFIAHREFHRLFQRKETPLPLSLAVKTRLTGVYLFWSVIMIGATIAGIRSAYVISVLLACMALIPLISEPYPWHFKSKIVSTVLSGIWLLLHTVALLWTTQFFHIFANIFIPIAGRSGANDNPDFLIATVTAACSLLVCSFMLPWINLLRNPYSSTIGTLMALFLVSLLLAIATPLGFAYREATQQQSPKVQRILAQHTLRQWYDSNGAVRTDDAGYLFRLWDRHNEATIREVIASDGGNAGSIFKPSEMGDCTSEVFCGLPASAVRFSSLWFAQPKSNHPDAVEMVKLSLESRNNTTTKDGSVVRSRLALNLTGSYQSSILVRPRRNVTLAAWNLTPVLPPQLTVGDNHKAYYVIITHGLPSQPLQLVLDLEQSATDVASAAQIPLVDISVTTNFWEYHEHFMPAFSKFIQSFPPWAHVVPSVSIVNLYSF</sequence>
<evidence type="ECO:0000256" key="2">
    <source>
        <dbReference type="ARBA" id="ARBA00004477"/>
    </source>
</evidence>
<dbReference type="OMA" id="CVLVCIT"/>
<evidence type="ECO:0000256" key="15">
    <source>
        <dbReference type="SAM" id="Phobius"/>
    </source>
</evidence>
<evidence type="ECO:0000256" key="5">
    <source>
        <dbReference type="ARBA" id="ARBA00022692"/>
    </source>
</evidence>
<evidence type="ECO:0000256" key="10">
    <source>
        <dbReference type="ARBA" id="ARBA00022989"/>
    </source>
</evidence>
<dbReference type="InterPro" id="IPR053974">
    <property type="entry name" value="ERMP1_1-A_TM"/>
</dbReference>
<dbReference type="InterPro" id="IPR053973">
    <property type="entry name" value="ERMP1-like_C"/>
</dbReference>
<evidence type="ECO:0000256" key="9">
    <source>
        <dbReference type="ARBA" id="ARBA00022833"/>
    </source>
</evidence>
<feature type="transmembrane region" description="Helical" evidence="15">
    <location>
        <begin position="369"/>
        <end position="386"/>
    </location>
</feature>
<dbReference type="Proteomes" id="UP000000673">
    <property type="component" value="Unassembled WGS sequence"/>
</dbReference>
<evidence type="ECO:0000256" key="13">
    <source>
        <dbReference type="ARBA" id="ARBA00023180"/>
    </source>
</evidence>
<evidence type="ECO:0000256" key="8">
    <source>
        <dbReference type="ARBA" id="ARBA00022824"/>
    </source>
</evidence>
<keyword evidence="4" id="KW-0645">Protease</keyword>